<name>A0A4Y8TTQ6_9MICC</name>
<evidence type="ECO:0000313" key="3">
    <source>
        <dbReference type="Proteomes" id="UP000297638"/>
    </source>
</evidence>
<gene>
    <name evidence="2" type="ORF">EXY26_00305</name>
</gene>
<protein>
    <recommendedName>
        <fullName evidence="4">DUF1648 domain-containing protein</fullName>
    </recommendedName>
</protein>
<accession>A0A4Y8TTQ6</accession>
<evidence type="ECO:0008006" key="4">
    <source>
        <dbReference type="Google" id="ProtNLM"/>
    </source>
</evidence>
<feature type="transmembrane region" description="Helical" evidence="1">
    <location>
        <begin position="123"/>
        <end position="142"/>
    </location>
</feature>
<feature type="transmembrane region" description="Helical" evidence="1">
    <location>
        <begin position="87"/>
        <end position="111"/>
    </location>
</feature>
<dbReference type="EMBL" id="SPDS01000001">
    <property type="protein sequence ID" value="TFH55576.1"/>
    <property type="molecule type" value="Genomic_DNA"/>
</dbReference>
<proteinExistence type="predicted"/>
<organism evidence="2 3">
    <name type="scientific">Glutamicibacter arilaitensis</name>
    <dbReference type="NCBI Taxonomy" id="256701"/>
    <lineage>
        <taxon>Bacteria</taxon>
        <taxon>Bacillati</taxon>
        <taxon>Actinomycetota</taxon>
        <taxon>Actinomycetes</taxon>
        <taxon>Micrococcales</taxon>
        <taxon>Micrococcaceae</taxon>
        <taxon>Glutamicibacter</taxon>
    </lineage>
</organism>
<dbReference type="AlphaFoldDB" id="A0A4Y8TTQ6"/>
<dbReference type="GeneID" id="303183729"/>
<keyword evidence="1" id="KW-1133">Transmembrane helix</keyword>
<evidence type="ECO:0000256" key="1">
    <source>
        <dbReference type="SAM" id="Phobius"/>
    </source>
</evidence>
<keyword evidence="1" id="KW-0812">Transmembrane</keyword>
<feature type="transmembrane region" description="Helical" evidence="1">
    <location>
        <begin position="12"/>
        <end position="30"/>
    </location>
</feature>
<keyword evidence="1" id="KW-0472">Membrane</keyword>
<evidence type="ECO:0000313" key="2">
    <source>
        <dbReference type="EMBL" id="TFH55576.1"/>
    </source>
</evidence>
<reference evidence="2 3" key="1">
    <citation type="submission" date="2019-03" db="EMBL/GenBank/DDBJ databases">
        <title>Glutamicibacter sp. LJH19 genome.</title>
        <authorList>
            <person name="Sinai Borker S."/>
            <person name="Kumar R."/>
        </authorList>
    </citation>
    <scope>NUCLEOTIDE SEQUENCE [LARGE SCALE GENOMIC DNA]</scope>
    <source>
        <strain evidence="2 3">LJH19</strain>
    </source>
</reference>
<dbReference type="RefSeq" id="WP_013347496.1">
    <property type="nucleotide sequence ID" value="NZ_JBQDIL010000018.1"/>
</dbReference>
<comment type="caution">
    <text evidence="2">The sequence shown here is derived from an EMBL/GenBank/DDBJ whole genome shotgun (WGS) entry which is preliminary data.</text>
</comment>
<dbReference type="Proteomes" id="UP000297638">
    <property type="component" value="Unassembled WGS sequence"/>
</dbReference>
<sequence length="155" mass="16316">MKMRSAGQQVIAVSILAAMAYWALYLFLSPRLPDQLVRHVGTEGIGYSPMWLVVLIIGAAAALSIAIGIITYRDFTSLGHWNPGPKAIVVCFLAAGFGILGLGSAMILTVIGQEAAQLGALPIGMGLLALVTVFALSAVLLARTLPRAEQEALDR</sequence>
<feature type="transmembrane region" description="Helical" evidence="1">
    <location>
        <begin position="50"/>
        <end position="75"/>
    </location>
</feature>